<protein>
    <submittedName>
        <fullName evidence="1">Unnamed protein product</fullName>
    </submittedName>
</protein>
<dbReference type="Proteomes" id="UP001296104">
    <property type="component" value="Unassembled WGS sequence"/>
</dbReference>
<dbReference type="EMBL" id="CAVMBE010000003">
    <property type="protein sequence ID" value="CAK3812591.1"/>
    <property type="molecule type" value="Genomic_DNA"/>
</dbReference>
<proteinExistence type="predicted"/>
<comment type="caution">
    <text evidence="1">The sequence shown here is derived from an EMBL/GenBank/DDBJ whole genome shotgun (WGS) entry which is preliminary data.</text>
</comment>
<reference evidence="1" key="1">
    <citation type="submission" date="2023-11" db="EMBL/GenBank/DDBJ databases">
        <authorList>
            <person name="Alioto T."/>
            <person name="Alioto T."/>
            <person name="Gomez Garrido J."/>
        </authorList>
    </citation>
    <scope>NUCLEOTIDE SEQUENCE</scope>
</reference>
<evidence type="ECO:0000313" key="2">
    <source>
        <dbReference type="Proteomes" id="UP001296104"/>
    </source>
</evidence>
<evidence type="ECO:0000313" key="1">
    <source>
        <dbReference type="EMBL" id="CAK3812591.1"/>
    </source>
</evidence>
<dbReference type="AlphaFoldDB" id="A0AAI8YSA0"/>
<name>A0AAI8YSA0_9PEZI</name>
<dbReference type="PANTHER" id="PTHR41390:SF1">
    <property type="entry name" value="NADH-UBIQUINONE OXIDOREDUCTASE 213 KDA SUBUNIT"/>
    <property type="match status" value="1"/>
</dbReference>
<sequence>MDQQTPSPPMRPRPRDDWFKSLEPAVKIGAGCGAAGFLFGGATGIIKGWPPGLSATVSALQTFALGTTFSFSRSFVIRAWTVEGRPPPSGFDLVKASAVAGAVSGGIVGAIARGRSNVLPGAFMFALFGGAGQFLLNSRRESKTEQPKENFWKRMSDKSWTPFRVLSNEEYAEMLKEKMLKVDVEIAVIDDKIAALKEEQRKEQAAAASSATST</sequence>
<gene>
    <name evidence="1" type="ORF">LECACI_7A001050</name>
</gene>
<dbReference type="PANTHER" id="PTHR41390">
    <property type="entry name" value="CHROMOSOME 7, WHOLE GENOME SHOTGUN SEQUENCE"/>
    <property type="match status" value="1"/>
</dbReference>
<keyword evidence="2" id="KW-1185">Reference proteome</keyword>
<organism evidence="1 2">
    <name type="scientific">Lecanosticta acicola</name>
    <dbReference type="NCBI Taxonomy" id="111012"/>
    <lineage>
        <taxon>Eukaryota</taxon>
        <taxon>Fungi</taxon>
        <taxon>Dikarya</taxon>
        <taxon>Ascomycota</taxon>
        <taxon>Pezizomycotina</taxon>
        <taxon>Dothideomycetes</taxon>
        <taxon>Dothideomycetidae</taxon>
        <taxon>Mycosphaerellales</taxon>
        <taxon>Mycosphaerellaceae</taxon>
        <taxon>Lecanosticta</taxon>
    </lineage>
</organism>
<accession>A0AAI8YSA0</accession>